<evidence type="ECO:0000313" key="3">
    <source>
        <dbReference type="EMBL" id="CAL1671974.1"/>
    </source>
</evidence>
<name>A0AAV2MWR8_9HYME</name>
<organism evidence="3 4">
    <name type="scientific">Lasius platythorax</name>
    <dbReference type="NCBI Taxonomy" id="488582"/>
    <lineage>
        <taxon>Eukaryota</taxon>
        <taxon>Metazoa</taxon>
        <taxon>Ecdysozoa</taxon>
        <taxon>Arthropoda</taxon>
        <taxon>Hexapoda</taxon>
        <taxon>Insecta</taxon>
        <taxon>Pterygota</taxon>
        <taxon>Neoptera</taxon>
        <taxon>Endopterygota</taxon>
        <taxon>Hymenoptera</taxon>
        <taxon>Apocrita</taxon>
        <taxon>Aculeata</taxon>
        <taxon>Formicoidea</taxon>
        <taxon>Formicidae</taxon>
        <taxon>Formicinae</taxon>
        <taxon>Lasius</taxon>
        <taxon>Lasius</taxon>
    </lineage>
</organism>
<dbReference type="AlphaFoldDB" id="A0AAV2MWR8"/>
<sequence length="111" mass="12822">MEPNSQFTSYPSTIRYWFATYPEARARLDRATIHTDIESADDKASRAIRKKKQITDVSDENSNDYTDEEFENYRGKKSKKGGAGINNNKKRKIQPPQFPIFNSLPGNEIYL</sequence>
<evidence type="ECO:0000313" key="2">
    <source>
        <dbReference type="EMBL" id="CAL1671972.1"/>
    </source>
</evidence>
<comment type="caution">
    <text evidence="3">The sequence shown here is derived from an EMBL/GenBank/DDBJ whole genome shotgun (WGS) entry which is preliminary data.</text>
</comment>
<accession>A0AAV2MWR8</accession>
<protein>
    <submittedName>
        <fullName evidence="3">Uncharacterized protein</fullName>
    </submittedName>
</protein>
<gene>
    <name evidence="2" type="ORF">LPLAT_LOCUS5384</name>
    <name evidence="3" type="ORF">LPLAT_LOCUS5386</name>
</gene>
<reference evidence="3" key="1">
    <citation type="submission" date="2024-04" db="EMBL/GenBank/DDBJ databases">
        <authorList>
            <consortium name="Molecular Ecology Group"/>
        </authorList>
    </citation>
    <scope>NUCLEOTIDE SEQUENCE</scope>
</reference>
<dbReference type="EMBL" id="CAXIPU020000435">
    <property type="protein sequence ID" value="CAL1671974.1"/>
    <property type="molecule type" value="Genomic_DNA"/>
</dbReference>
<evidence type="ECO:0000313" key="4">
    <source>
        <dbReference type="Proteomes" id="UP001497644"/>
    </source>
</evidence>
<feature type="compositionally biased region" description="Acidic residues" evidence="1">
    <location>
        <begin position="57"/>
        <end position="70"/>
    </location>
</feature>
<proteinExistence type="predicted"/>
<dbReference type="EMBL" id="CAXIPU020000435">
    <property type="protein sequence ID" value="CAL1671972.1"/>
    <property type="molecule type" value="Genomic_DNA"/>
</dbReference>
<feature type="region of interest" description="Disordered" evidence="1">
    <location>
        <begin position="42"/>
        <end position="99"/>
    </location>
</feature>
<dbReference type="Proteomes" id="UP001497644">
    <property type="component" value="Unassembled WGS sequence"/>
</dbReference>
<keyword evidence="4" id="KW-1185">Reference proteome</keyword>
<evidence type="ECO:0000256" key="1">
    <source>
        <dbReference type="SAM" id="MobiDB-lite"/>
    </source>
</evidence>